<evidence type="ECO:0000313" key="4">
    <source>
        <dbReference type="WBParaSite" id="NBR_0001884301-mRNA-1"/>
    </source>
</evidence>
<reference evidence="4" key="1">
    <citation type="submission" date="2017-02" db="UniProtKB">
        <authorList>
            <consortium name="WormBaseParasite"/>
        </authorList>
    </citation>
    <scope>IDENTIFICATION</scope>
</reference>
<evidence type="ECO:0000256" key="1">
    <source>
        <dbReference type="SAM" id="MobiDB-lite"/>
    </source>
</evidence>
<dbReference type="AlphaFoldDB" id="A0A0N4YNM9"/>
<gene>
    <name evidence="2" type="ORF">NBR_LOCUS18844</name>
</gene>
<feature type="region of interest" description="Disordered" evidence="1">
    <location>
        <begin position="154"/>
        <end position="173"/>
    </location>
</feature>
<dbReference type="Proteomes" id="UP000271162">
    <property type="component" value="Unassembled WGS sequence"/>
</dbReference>
<accession>A0A0N4YNM9</accession>
<feature type="region of interest" description="Disordered" evidence="1">
    <location>
        <begin position="71"/>
        <end position="106"/>
    </location>
</feature>
<keyword evidence="3" id="KW-1185">Reference proteome</keyword>
<organism evidence="4">
    <name type="scientific">Nippostrongylus brasiliensis</name>
    <name type="common">Rat hookworm</name>
    <dbReference type="NCBI Taxonomy" id="27835"/>
    <lineage>
        <taxon>Eukaryota</taxon>
        <taxon>Metazoa</taxon>
        <taxon>Ecdysozoa</taxon>
        <taxon>Nematoda</taxon>
        <taxon>Chromadorea</taxon>
        <taxon>Rhabditida</taxon>
        <taxon>Rhabditina</taxon>
        <taxon>Rhabditomorpha</taxon>
        <taxon>Strongyloidea</taxon>
        <taxon>Heligmosomidae</taxon>
        <taxon>Nippostrongylus</taxon>
    </lineage>
</organism>
<feature type="compositionally biased region" description="Basic and acidic residues" evidence="1">
    <location>
        <begin position="84"/>
        <end position="98"/>
    </location>
</feature>
<reference evidence="2 3" key="2">
    <citation type="submission" date="2018-11" db="EMBL/GenBank/DDBJ databases">
        <authorList>
            <consortium name="Pathogen Informatics"/>
        </authorList>
    </citation>
    <scope>NUCLEOTIDE SEQUENCE [LARGE SCALE GENOMIC DNA]</scope>
</reference>
<evidence type="ECO:0000313" key="3">
    <source>
        <dbReference type="Proteomes" id="UP000271162"/>
    </source>
</evidence>
<evidence type="ECO:0000313" key="2">
    <source>
        <dbReference type="EMBL" id="VDL82569.1"/>
    </source>
</evidence>
<proteinExistence type="predicted"/>
<name>A0A0N4YNM9_NIPBR</name>
<protein>
    <submittedName>
        <fullName evidence="2 4">Uncharacterized protein</fullName>
    </submittedName>
</protein>
<dbReference type="EMBL" id="UYSL01023701">
    <property type="protein sequence ID" value="VDL82569.1"/>
    <property type="molecule type" value="Genomic_DNA"/>
</dbReference>
<dbReference type="WBParaSite" id="NBR_0001884301-mRNA-1">
    <property type="protein sequence ID" value="NBR_0001884301-mRNA-1"/>
    <property type="gene ID" value="NBR_0001884301"/>
</dbReference>
<sequence length="173" mass="19460">MQSTKPASEDSIYERQDRNCDAGSAMQDCDAMSYDVYGLLVTAKITSEEWSSVYDELMQAIAESQRYIQEVSSKKQMSDLGTAARRDSAKKGETEPSKRRPLYIMDDEREEKQDLECCLDTCCGSTEHHSAICELPEEKDALAAEYSSLHLEAMDNECGRPSSSAAEYHEDRD</sequence>